<evidence type="ECO:0000256" key="5">
    <source>
        <dbReference type="ARBA" id="ARBA00023136"/>
    </source>
</evidence>
<evidence type="ECO:0000256" key="3">
    <source>
        <dbReference type="ARBA" id="ARBA00022692"/>
    </source>
</evidence>
<keyword evidence="2" id="KW-1003">Cell membrane</keyword>
<evidence type="ECO:0000256" key="7">
    <source>
        <dbReference type="ARBA" id="ARBA00023180"/>
    </source>
</evidence>
<evidence type="ECO:0000256" key="6">
    <source>
        <dbReference type="ARBA" id="ARBA00023170"/>
    </source>
</evidence>
<dbReference type="EMBL" id="JAXCGZ010017003">
    <property type="protein sequence ID" value="KAK7069186.1"/>
    <property type="molecule type" value="Genomic_DNA"/>
</dbReference>
<dbReference type="GO" id="GO:0005886">
    <property type="term" value="C:plasma membrane"/>
    <property type="evidence" value="ECO:0007669"/>
    <property type="project" value="UniProtKB-SubCell"/>
</dbReference>
<dbReference type="SUPFAM" id="SSF53850">
    <property type="entry name" value="Periplasmic binding protein-like II"/>
    <property type="match status" value="1"/>
</dbReference>
<dbReference type="InterPro" id="IPR052192">
    <property type="entry name" value="Insect_Ionotropic_Sensory_Rcpt"/>
</dbReference>
<keyword evidence="4 9" id="KW-1133">Transmembrane helix</keyword>
<dbReference type="AlphaFoldDB" id="A0AAN8ZUL1"/>
<evidence type="ECO:0000256" key="2">
    <source>
        <dbReference type="ARBA" id="ARBA00022475"/>
    </source>
</evidence>
<dbReference type="PANTHER" id="PTHR42643:SF24">
    <property type="entry name" value="IONOTROPIC RECEPTOR 60A"/>
    <property type="match status" value="1"/>
</dbReference>
<gene>
    <name evidence="10" type="ORF">SK128_001653</name>
</gene>
<evidence type="ECO:0000256" key="9">
    <source>
        <dbReference type="SAM" id="Phobius"/>
    </source>
</evidence>
<reference evidence="10 11" key="1">
    <citation type="submission" date="2023-11" db="EMBL/GenBank/DDBJ databases">
        <title>Halocaridina rubra genome assembly.</title>
        <authorList>
            <person name="Smith C."/>
        </authorList>
    </citation>
    <scope>NUCLEOTIDE SEQUENCE [LARGE SCALE GENOMIC DNA]</scope>
    <source>
        <strain evidence="10">EP-1</strain>
        <tissue evidence="10">Whole</tissue>
    </source>
</reference>
<organism evidence="10 11">
    <name type="scientific">Halocaridina rubra</name>
    <name type="common">Hawaiian red shrimp</name>
    <dbReference type="NCBI Taxonomy" id="373956"/>
    <lineage>
        <taxon>Eukaryota</taxon>
        <taxon>Metazoa</taxon>
        <taxon>Ecdysozoa</taxon>
        <taxon>Arthropoda</taxon>
        <taxon>Crustacea</taxon>
        <taxon>Multicrustacea</taxon>
        <taxon>Malacostraca</taxon>
        <taxon>Eumalacostraca</taxon>
        <taxon>Eucarida</taxon>
        <taxon>Decapoda</taxon>
        <taxon>Pleocyemata</taxon>
        <taxon>Caridea</taxon>
        <taxon>Atyoidea</taxon>
        <taxon>Atyidae</taxon>
        <taxon>Halocaridina</taxon>
    </lineage>
</organism>
<proteinExistence type="predicted"/>
<comment type="caution">
    <text evidence="10">The sequence shown here is derived from an EMBL/GenBank/DDBJ whole genome shotgun (WGS) entry which is preliminary data.</text>
</comment>
<sequence length="205" mass="23986">MLLRRQIPLSQIFIGWWWLYCILISAVYKSSLIAHLSVPGQSQAIDSFEQLLQATGWTWGYEPTYGSGWEWFKTNQNPTIKRIYEGMEIMEFEEQMERVLNGPHALITWKYKIKSLIAALYTNKFGYTPIYTAKSEYFNYGGYGWAFRKNAPFLRAIDLMKQRLIETGIVNRWMHDLIGTAAEKARKEKEEEDQDTGFSKQALEV</sequence>
<feature type="non-terminal residue" evidence="10">
    <location>
        <position position="205"/>
    </location>
</feature>
<keyword evidence="5 9" id="KW-0472">Membrane</keyword>
<evidence type="ECO:0000256" key="1">
    <source>
        <dbReference type="ARBA" id="ARBA00004651"/>
    </source>
</evidence>
<evidence type="ECO:0000256" key="4">
    <source>
        <dbReference type="ARBA" id="ARBA00022989"/>
    </source>
</evidence>
<dbReference type="Proteomes" id="UP001381693">
    <property type="component" value="Unassembled WGS sequence"/>
</dbReference>
<keyword evidence="7" id="KW-0325">Glycoprotein</keyword>
<feature type="region of interest" description="Disordered" evidence="8">
    <location>
        <begin position="184"/>
        <end position="205"/>
    </location>
</feature>
<comment type="subcellular location">
    <subcellularLocation>
        <location evidence="1">Cell membrane</location>
        <topology evidence="1">Multi-pass membrane protein</topology>
    </subcellularLocation>
</comment>
<evidence type="ECO:0000313" key="10">
    <source>
        <dbReference type="EMBL" id="KAK7069186.1"/>
    </source>
</evidence>
<evidence type="ECO:0000256" key="8">
    <source>
        <dbReference type="SAM" id="MobiDB-lite"/>
    </source>
</evidence>
<keyword evidence="11" id="KW-1185">Reference proteome</keyword>
<name>A0AAN8ZUL1_HALRR</name>
<dbReference type="PANTHER" id="PTHR42643">
    <property type="entry name" value="IONOTROPIC RECEPTOR 20A-RELATED"/>
    <property type="match status" value="1"/>
</dbReference>
<protein>
    <submittedName>
        <fullName evidence="10">Uncharacterized protein</fullName>
    </submittedName>
</protein>
<keyword evidence="3 9" id="KW-0812">Transmembrane</keyword>
<accession>A0AAN8ZUL1</accession>
<dbReference type="Gene3D" id="1.10.287.70">
    <property type="match status" value="1"/>
</dbReference>
<feature type="transmembrane region" description="Helical" evidence="9">
    <location>
        <begin position="12"/>
        <end position="28"/>
    </location>
</feature>
<evidence type="ECO:0000313" key="11">
    <source>
        <dbReference type="Proteomes" id="UP001381693"/>
    </source>
</evidence>
<keyword evidence="6" id="KW-0675">Receptor</keyword>